<dbReference type="EMBL" id="CM026428">
    <property type="protein sequence ID" value="KAG0568001.1"/>
    <property type="molecule type" value="Genomic_DNA"/>
</dbReference>
<evidence type="ECO:0000256" key="1">
    <source>
        <dbReference type="SAM" id="SignalP"/>
    </source>
</evidence>
<proteinExistence type="predicted"/>
<reference evidence="2" key="1">
    <citation type="submission" date="2020-06" db="EMBL/GenBank/DDBJ databases">
        <title>WGS assembly of Ceratodon purpureus strain R40.</title>
        <authorList>
            <person name="Carey S.B."/>
            <person name="Jenkins J."/>
            <person name="Shu S."/>
            <person name="Lovell J.T."/>
            <person name="Sreedasyam A."/>
            <person name="Maumus F."/>
            <person name="Tiley G.P."/>
            <person name="Fernandez-Pozo N."/>
            <person name="Barry K."/>
            <person name="Chen C."/>
            <person name="Wang M."/>
            <person name="Lipzen A."/>
            <person name="Daum C."/>
            <person name="Saski C.A."/>
            <person name="Payton A.C."/>
            <person name="Mcbreen J.C."/>
            <person name="Conrad R.E."/>
            <person name="Kollar L.M."/>
            <person name="Olsson S."/>
            <person name="Huttunen S."/>
            <person name="Landis J.B."/>
            <person name="Wickett N.J."/>
            <person name="Johnson M.G."/>
            <person name="Rensing S.A."/>
            <person name="Grimwood J."/>
            <person name="Schmutz J."/>
            <person name="Mcdaniel S.F."/>
        </authorList>
    </citation>
    <scope>NUCLEOTIDE SEQUENCE</scope>
    <source>
        <strain evidence="2">R40</strain>
    </source>
</reference>
<sequence>MFLTLFLHLTLRSVLLKFTYRHCVAVRLCVGDGTYAPVFKSRNWIHEPTPMRLLHCPSRAKRGTGT</sequence>
<keyword evidence="1" id="KW-0732">Signal</keyword>
<accession>A0A8T0H7U5</accession>
<feature type="chain" id="PRO_5035888420" description="Secreted protein" evidence="1">
    <location>
        <begin position="26"/>
        <end position="66"/>
    </location>
</feature>
<dbReference type="Proteomes" id="UP000822688">
    <property type="component" value="Chromosome 7"/>
</dbReference>
<name>A0A8T0H7U5_CERPU</name>
<protein>
    <recommendedName>
        <fullName evidence="4">Secreted protein</fullName>
    </recommendedName>
</protein>
<keyword evidence="3" id="KW-1185">Reference proteome</keyword>
<dbReference type="AlphaFoldDB" id="A0A8T0H7U5"/>
<evidence type="ECO:0008006" key="4">
    <source>
        <dbReference type="Google" id="ProtNLM"/>
    </source>
</evidence>
<comment type="caution">
    <text evidence="2">The sequence shown here is derived from an EMBL/GenBank/DDBJ whole genome shotgun (WGS) entry which is preliminary data.</text>
</comment>
<gene>
    <name evidence="2" type="ORF">KC19_7G178600</name>
</gene>
<evidence type="ECO:0000313" key="2">
    <source>
        <dbReference type="EMBL" id="KAG0568001.1"/>
    </source>
</evidence>
<organism evidence="2 3">
    <name type="scientific">Ceratodon purpureus</name>
    <name type="common">Fire moss</name>
    <name type="synonym">Dicranum purpureum</name>
    <dbReference type="NCBI Taxonomy" id="3225"/>
    <lineage>
        <taxon>Eukaryota</taxon>
        <taxon>Viridiplantae</taxon>
        <taxon>Streptophyta</taxon>
        <taxon>Embryophyta</taxon>
        <taxon>Bryophyta</taxon>
        <taxon>Bryophytina</taxon>
        <taxon>Bryopsida</taxon>
        <taxon>Dicranidae</taxon>
        <taxon>Pseudoditrichales</taxon>
        <taxon>Ditrichaceae</taxon>
        <taxon>Ceratodon</taxon>
    </lineage>
</organism>
<evidence type="ECO:0000313" key="3">
    <source>
        <dbReference type="Proteomes" id="UP000822688"/>
    </source>
</evidence>
<feature type="signal peptide" evidence="1">
    <location>
        <begin position="1"/>
        <end position="25"/>
    </location>
</feature>